<proteinExistence type="predicted"/>
<organism evidence="1 2">
    <name type="scientific">Sporolactobacillus kofuensis</name>
    <dbReference type="NCBI Taxonomy" id="269672"/>
    <lineage>
        <taxon>Bacteria</taxon>
        <taxon>Bacillati</taxon>
        <taxon>Bacillota</taxon>
        <taxon>Bacilli</taxon>
        <taxon>Bacillales</taxon>
        <taxon>Sporolactobacillaceae</taxon>
        <taxon>Sporolactobacillus</taxon>
    </lineage>
</organism>
<accession>A0ABW1WE93</accession>
<dbReference type="Proteomes" id="UP001596267">
    <property type="component" value="Unassembled WGS sequence"/>
</dbReference>
<evidence type="ECO:0000313" key="2">
    <source>
        <dbReference type="Proteomes" id="UP001596267"/>
    </source>
</evidence>
<dbReference type="RefSeq" id="WP_354327354.1">
    <property type="nucleotide sequence ID" value="NZ_JAMXWN010000013.1"/>
</dbReference>
<keyword evidence="2" id="KW-1185">Reference proteome</keyword>
<reference evidence="2" key="1">
    <citation type="journal article" date="2019" name="Int. J. Syst. Evol. Microbiol.">
        <title>The Global Catalogue of Microorganisms (GCM) 10K type strain sequencing project: providing services to taxonomists for standard genome sequencing and annotation.</title>
        <authorList>
            <consortium name="The Broad Institute Genomics Platform"/>
            <consortium name="The Broad Institute Genome Sequencing Center for Infectious Disease"/>
            <person name="Wu L."/>
            <person name="Ma J."/>
        </authorList>
    </citation>
    <scope>NUCLEOTIDE SEQUENCE [LARGE SCALE GENOMIC DNA]</scope>
    <source>
        <strain evidence="2">CCUG 42001</strain>
    </source>
</reference>
<gene>
    <name evidence="1" type="primary">prli42</name>
    <name evidence="1" type="ORF">ACFP7A_08755</name>
</gene>
<dbReference type="NCBIfam" id="NF033880">
    <property type="entry name" value="Prli42"/>
    <property type="match status" value="1"/>
</dbReference>
<dbReference type="EMBL" id="JBHSTQ010000007">
    <property type="protein sequence ID" value="MFC6386691.1"/>
    <property type="molecule type" value="Genomic_DNA"/>
</dbReference>
<comment type="caution">
    <text evidence="1">The sequence shown here is derived from an EMBL/GenBank/DDBJ whole genome shotgun (WGS) entry which is preliminary data.</text>
</comment>
<protein>
    <submittedName>
        <fullName evidence="1">Stressosome-associated protein Prli42</fullName>
    </submittedName>
</protein>
<evidence type="ECO:0000313" key="1">
    <source>
        <dbReference type="EMBL" id="MFC6386691.1"/>
    </source>
</evidence>
<dbReference type="InterPro" id="IPR049722">
    <property type="entry name" value="Prli42-like"/>
</dbReference>
<sequence>MSKKLFKFVVYVMIGALVLSTVSAFIIAIVNEALN</sequence>
<name>A0ABW1WE93_9BACL</name>